<reference evidence="2 3" key="1">
    <citation type="submission" date="2015-01" db="EMBL/GenBank/DDBJ databases">
        <authorList>
            <person name="Aslett A.Martin."/>
            <person name="De Silva Nishadi"/>
        </authorList>
    </citation>
    <scope>NUCLEOTIDE SEQUENCE [LARGE SCALE GENOMIC DNA]</scope>
    <source>
        <strain evidence="2 3">R28058</strain>
    </source>
</reference>
<dbReference type="RefSeq" id="WP_055341421.1">
    <property type="nucleotide sequence ID" value="NZ_CEKZ01000003.1"/>
</dbReference>
<accession>A0A0C7R0V0</accession>
<evidence type="ECO:0000313" key="3">
    <source>
        <dbReference type="Proteomes" id="UP000049127"/>
    </source>
</evidence>
<feature type="transmembrane region" description="Helical" evidence="1">
    <location>
        <begin position="78"/>
        <end position="96"/>
    </location>
</feature>
<evidence type="ECO:0000313" key="2">
    <source>
        <dbReference type="EMBL" id="CEQ02863.1"/>
    </source>
</evidence>
<sequence length="105" mass="12243">MDILGILTGVWIINSGKKLKKTKKINGMGWDPERNVKDKDGYIDLFYKMYIVNGVSVIILGVFSTLDKLFFHLPLKVWAMMLVLVFILAFIEMAVINRKRRKFLY</sequence>
<evidence type="ECO:0000256" key="1">
    <source>
        <dbReference type="SAM" id="Phobius"/>
    </source>
</evidence>
<name>A0A0C7R0V0_PARSO</name>
<gene>
    <name evidence="2" type="ORF">R28058_05961</name>
</gene>
<keyword evidence="1" id="KW-1133">Transmembrane helix</keyword>
<dbReference type="Proteomes" id="UP000049127">
    <property type="component" value="Unassembled WGS sequence"/>
</dbReference>
<protein>
    <recommendedName>
        <fullName evidence="4">SdpI/YhfL family protein</fullName>
    </recommendedName>
</protein>
<keyword evidence="1" id="KW-0472">Membrane</keyword>
<proteinExistence type="predicted"/>
<feature type="transmembrane region" description="Helical" evidence="1">
    <location>
        <begin position="45"/>
        <end position="66"/>
    </location>
</feature>
<organism evidence="2 3">
    <name type="scientific">Paraclostridium sordellii</name>
    <name type="common">Clostridium sordellii</name>
    <dbReference type="NCBI Taxonomy" id="1505"/>
    <lineage>
        <taxon>Bacteria</taxon>
        <taxon>Bacillati</taxon>
        <taxon>Bacillota</taxon>
        <taxon>Clostridia</taxon>
        <taxon>Peptostreptococcales</taxon>
        <taxon>Peptostreptococcaceae</taxon>
        <taxon>Paraclostridium</taxon>
    </lineage>
</organism>
<evidence type="ECO:0008006" key="4">
    <source>
        <dbReference type="Google" id="ProtNLM"/>
    </source>
</evidence>
<keyword evidence="1" id="KW-0812">Transmembrane</keyword>
<dbReference type="EMBL" id="CEKZ01000003">
    <property type="protein sequence ID" value="CEQ02863.1"/>
    <property type="molecule type" value="Genomic_DNA"/>
</dbReference>
<dbReference type="AlphaFoldDB" id="A0A0C7R0V0"/>